<dbReference type="AlphaFoldDB" id="A0A0F9BJV8"/>
<dbReference type="Gene3D" id="3.90.820.10">
    <property type="entry name" value="Structural Genomics, Unknown Function 30-nov-00 1gh9 Mol_id"/>
    <property type="match status" value="1"/>
</dbReference>
<evidence type="ECO:0000313" key="2">
    <source>
        <dbReference type="EMBL" id="KKL22125.1"/>
    </source>
</evidence>
<dbReference type="InterPro" id="IPR015166">
    <property type="entry name" value="DUF1922"/>
</dbReference>
<gene>
    <name evidence="2" type="ORF">LCGC14_2438580</name>
</gene>
<proteinExistence type="predicted"/>
<comment type="caution">
    <text evidence="2">The sequence shown here is derived from an EMBL/GenBank/DDBJ whole genome shotgun (WGS) entry which is preliminary data.</text>
</comment>
<organism evidence="2">
    <name type="scientific">marine sediment metagenome</name>
    <dbReference type="NCBI Taxonomy" id="412755"/>
    <lineage>
        <taxon>unclassified sequences</taxon>
        <taxon>metagenomes</taxon>
        <taxon>ecological metagenomes</taxon>
    </lineage>
</organism>
<reference evidence="2" key="1">
    <citation type="journal article" date="2015" name="Nature">
        <title>Complex archaea that bridge the gap between prokaryotes and eukaryotes.</title>
        <authorList>
            <person name="Spang A."/>
            <person name="Saw J.H."/>
            <person name="Jorgensen S.L."/>
            <person name="Zaremba-Niedzwiedzka K."/>
            <person name="Martijn J."/>
            <person name="Lind A.E."/>
            <person name="van Eijk R."/>
            <person name="Schleper C."/>
            <person name="Guy L."/>
            <person name="Ettema T.J."/>
        </authorList>
    </citation>
    <scope>NUCLEOTIDE SEQUENCE</scope>
</reference>
<protein>
    <recommendedName>
        <fullName evidence="1">DUF1922 domain-containing protein</fullName>
    </recommendedName>
</protein>
<evidence type="ECO:0000259" key="1">
    <source>
        <dbReference type="Pfam" id="PF09082"/>
    </source>
</evidence>
<sequence length="178" mass="20661">MEEVGFKKDETPYILFACSKCRQFMYVKTTQKTKKCLRCGRSHKVDSINKSSEIVKGMTEAVSMVKQKQAEFGLKESGDFPELRAKGDFKSSNKIKFSTAQIKENLKENLDISEDYSADFKRMLSELSLMYKKFPFYLIEIMAEDYNIPHNEIKILFDNFLRKGILIIVDSGLYKMLV</sequence>
<feature type="domain" description="DUF1922" evidence="1">
    <location>
        <begin position="13"/>
        <end position="69"/>
    </location>
</feature>
<dbReference type="EMBL" id="LAZR01037469">
    <property type="protein sequence ID" value="KKL22125.1"/>
    <property type="molecule type" value="Genomic_DNA"/>
</dbReference>
<dbReference type="Pfam" id="PF09082">
    <property type="entry name" value="DUF1922"/>
    <property type="match status" value="1"/>
</dbReference>
<accession>A0A0F9BJV8</accession>
<name>A0A0F9BJV8_9ZZZZ</name>